<dbReference type="Gene3D" id="1.10.510.10">
    <property type="entry name" value="Transferase(Phosphotransferase) domain 1"/>
    <property type="match status" value="1"/>
</dbReference>
<evidence type="ECO:0000259" key="3">
    <source>
        <dbReference type="PROSITE" id="PS50011"/>
    </source>
</evidence>
<dbReference type="InterPro" id="IPR000719">
    <property type="entry name" value="Prot_kinase_dom"/>
</dbReference>
<gene>
    <name evidence="4" type="ORF">OAUR00152_LOCUS30622</name>
</gene>
<dbReference type="InterPro" id="IPR050167">
    <property type="entry name" value="Ser_Thr_protein_kinase"/>
</dbReference>
<feature type="region of interest" description="Disordered" evidence="1">
    <location>
        <begin position="26"/>
        <end position="53"/>
    </location>
</feature>
<evidence type="ECO:0000256" key="2">
    <source>
        <dbReference type="SAM" id="Phobius"/>
    </source>
</evidence>
<dbReference type="AlphaFoldDB" id="A0A7S4JMX9"/>
<dbReference type="SMART" id="SM00220">
    <property type="entry name" value="S_TKc"/>
    <property type="match status" value="1"/>
</dbReference>
<dbReference type="GO" id="GO:0004672">
    <property type="term" value="F:protein kinase activity"/>
    <property type="evidence" value="ECO:0007669"/>
    <property type="project" value="InterPro"/>
</dbReference>
<feature type="transmembrane region" description="Helical" evidence="2">
    <location>
        <begin position="99"/>
        <end position="118"/>
    </location>
</feature>
<protein>
    <recommendedName>
        <fullName evidence="3">Protein kinase domain-containing protein</fullName>
    </recommendedName>
</protein>
<reference evidence="4" key="1">
    <citation type="submission" date="2021-01" db="EMBL/GenBank/DDBJ databases">
        <authorList>
            <person name="Corre E."/>
            <person name="Pelletier E."/>
            <person name="Niang G."/>
            <person name="Scheremetjew M."/>
            <person name="Finn R."/>
            <person name="Kale V."/>
            <person name="Holt S."/>
            <person name="Cochrane G."/>
            <person name="Meng A."/>
            <person name="Brown T."/>
            <person name="Cohen L."/>
        </authorList>
    </citation>
    <scope>NUCLEOTIDE SEQUENCE</scope>
    <source>
        <strain evidence="4">Isolate 1302-5</strain>
    </source>
</reference>
<dbReference type="Pfam" id="PF00069">
    <property type="entry name" value="Pkinase"/>
    <property type="match status" value="1"/>
</dbReference>
<sequence length="557" mass="62983">MSFSTNTRYTSRGSSEWHHAQLSLFDEEGGLGGDNDGASPRMGRNPSSPYSQHNSVATVALSGSQEFCPHSPDGSTRAPRLNSDKELSYPYRSLQWKKAAGIALLLAIAAVWLNASVFSNPVRKYRFWVTENEQIFSFATHHSKTSGQVDHLPHHPKHAIFIGLSASILGQPFRAVRDKRIELYSAEYTDVTQSYPDADSLDPPTSETMERRTFPEHEFDEDCIPMANWQTTFHPTCNMFHERDLSTSMLETLSLISNKGHWRSAWELKDWAKNDWKGKIADHELSVVMKMLKYEHNLEDKYFELNRVDAIAMERLTSSPYVMDIFSFCGMSVVTSYAGDDIAKIADTLDPLARLRLAKMVAEGLADVHGADGGNHIALVHNDINYSNILMNAEMNVPVFNDFNIAILSMWNRRTNSPCRFISHFPNPQWRSPEEQVGTDGLSSKRLTEKIDVYALGNVFFRFIAGTGPWKKAPWREDGKLTQEDKDRIAALKIVKGATPPLPLQVKELKQEDPVINALFQAMKMCYKQDPRERPSSRDLVNYFDTVIAKITAGKEL</sequence>
<dbReference type="SUPFAM" id="SSF56112">
    <property type="entry name" value="Protein kinase-like (PK-like)"/>
    <property type="match status" value="1"/>
</dbReference>
<keyword evidence="2" id="KW-0812">Transmembrane</keyword>
<proteinExistence type="predicted"/>
<accession>A0A7S4JMX9</accession>
<dbReference type="InterPro" id="IPR011009">
    <property type="entry name" value="Kinase-like_dom_sf"/>
</dbReference>
<dbReference type="EMBL" id="HBKQ01044452">
    <property type="protein sequence ID" value="CAE2268735.1"/>
    <property type="molecule type" value="Transcribed_RNA"/>
</dbReference>
<name>A0A7S4JMX9_9STRA</name>
<evidence type="ECO:0000313" key="4">
    <source>
        <dbReference type="EMBL" id="CAE2268735.1"/>
    </source>
</evidence>
<dbReference type="GO" id="GO:0005524">
    <property type="term" value="F:ATP binding"/>
    <property type="evidence" value="ECO:0007669"/>
    <property type="project" value="InterPro"/>
</dbReference>
<organism evidence="4">
    <name type="scientific">Odontella aurita</name>
    <dbReference type="NCBI Taxonomy" id="265563"/>
    <lineage>
        <taxon>Eukaryota</taxon>
        <taxon>Sar</taxon>
        <taxon>Stramenopiles</taxon>
        <taxon>Ochrophyta</taxon>
        <taxon>Bacillariophyta</taxon>
        <taxon>Mediophyceae</taxon>
        <taxon>Biddulphiophycidae</taxon>
        <taxon>Eupodiscales</taxon>
        <taxon>Odontellaceae</taxon>
        <taxon>Odontella</taxon>
    </lineage>
</organism>
<dbReference type="PROSITE" id="PS50011">
    <property type="entry name" value="PROTEIN_KINASE_DOM"/>
    <property type="match status" value="1"/>
</dbReference>
<dbReference type="PANTHER" id="PTHR23257">
    <property type="entry name" value="SERINE-THREONINE PROTEIN KINASE"/>
    <property type="match status" value="1"/>
</dbReference>
<keyword evidence="2" id="KW-1133">Transmembrane helix</keyword>
<evidence type="ECO:0000256" key="1">
    <source>
        <dbReference type="SAM" id="MobiDB-lite"/>
    </source>
</evidence>
<keyword evidence="2" id="KW-0472">Membrane</keyword>
<feature type="domain" description="Protein kinase" evidence="3">
    <location>
        <begin position="251"/>
        <end position="548"/>
    </location>
</feature>